<organism evidence="1 2">
    <name type="scientific">Candidatus Methanoperedens nitratireducens</name>
    <dbReference type="NCBI Taxonomy" id="1392998"/>
    <lineage>
        <taxon>Archaea</taxon>
        <taxon>Methanobacteriati</taxon>
        <taxon>Methanobacteriota</taxon>
        <taxon>Stenosarchaea group</taxon>
        <taxon>Methanomicrobia</taxon>
        <taxon>Methanosarcinales</taxon>
        <taxon>ANME-2 cluster</taxon>
        <taxon>Candidatus Methanoperedentaceae</taxon>
        <taxon>Candidatus Methanoperedens</taxon>
    </lineage>
</organism>
<keyword evidence="2" id="KW-1185">Reference proteome</keyword>
<name>A0A062V1L4_9EURY</name>
<reference evidence="1 2" key="1">
    <citation type="journal article" date="2013" name="Nature">
        <title>Anaerobic oxidation of methane coupled to nitrate reduction in a novel archaeal lineage.</title>
        <authorList>
            <person name="Haroon M.F."/>
            <person name="Hu S."/>
            <person name="Shi Y."/>
            <person name="Imelfort M."/>
            <person name="Keller J."/>
            <person name="Hugenholtz P."/>
            <person name="Yuan Z."/>
            <person name="Tyson G.W."/>
        </authorList>
    </citation>
    <scope>NUCLEOTIDE SEQUENCE [LARGE SCALE GENOMIC DNA]</scope>
    <source>
        <strain evidence="1 2">ANME-2d</strain>
    </source>
</reference>
<dbReference type="Proteomes" id="UP000027153">
    <property type="component" value="Unassembled WGS sequence"/>
</dbReference>
<evidence type="ECO:0000313" key="2">
    <source>
        <dbReference type="Proteomes" id="UP000027153"/>
    </source>
</evidence>
<accession>A0A062V1L4</accession>
<protein>
    <submittedName>
        <fullName evidence="1">Uncharacterized protein</fullName>
    </submittedName>
</protein>
<dbReference type="AlphaFoldDB" id="A0A062V1L4"/>
<proteinExistence type="predicted"/>
<gene>
    <name evidence="1" type="ORF">ANME2D_02469</name>
</gene>
<comment type="caution">
    <text evidence="1">The sequence shown here is derived from an EMBL/GenBank/DDBJ whole genome shotgun (WGS) entry which is preliminary data.</text>
</comment>
<sequence>MRVGSLARVKDTGDLGIIVEIYGDYAKLRIHPPDVRDACTLYPDDEPLGVEGK</sequence>
<dbReference type="EMBL" id="JMIY01000006">
    <property type="protein sequence ID" value="KCZ71267.1"/>
    <property type="molecule type" value="Genomic_DNA"/>
</dbReference>
<evidence type="ECO:0000313" key="1">
    <source>
        <dbReference type="EMBL" id="KCZ71267.1"/>
    </source>
</evidence>